<reference evidence="1" key="1">
    <citation type="submission" date="2023-10" db="EMBL/GenBank/DDBJ databases">
        <authorList>
            <person name="Rodriguez Cubillos JULIANA M."/>
            <person name="De Vega J."/>
        </authorList>
    </citation>
    <scope>NUCLEOTIDE SEQUENCE</scope>
</reference>
<comment type="caution">
    <text evidence="1">The sequence shown here is derived from an EMBL/GenBank/DDBJ whole genome shotgun (WGS) entry which is preliminary data.</text>
</comment>
<dbReference type="EMBL" id="CASHSV030000109">
    <property type="protein sequence ID" value="CAJ2647762.1"/>
    <property type="molecule type" value="Genomic_DNA"/>
</dbReference>
<proteinExistence type="predicted"/>
<keyword evidence="2" id="KW-1185">Reference proteome</keyword>
<evidence type="ECO:0000313" key="2">
    <source>
        <dbReference type="Proteomes" id="UP001177021"/>
    </source>
</evidence>
<sequence length="269" mass="32068">MMLERVHERATRDAFNFYDEVKNRFQDDKLKDFIIAFDDYKKQRDLGIFVEKMKEILEGHIDLILKFNTFMPKQYQIKDEKCCPKKRPCLEDATQNLREIKKMKDSSNTMDQISIDAAKMYLTEIEYEFKDDTGKYYEFLRAMRDFRTRRIDMAGLMSRVKELFKGHKNLLLKFNTFLPETSSKNTFLPDDDEVSSQPKKPTVDLEYAKKYLVNVKTQFQHEPHIYKSFLKIVNMYRNEDKSAKEVMQMVISLFEGHPDLVDGFMVFLG</sequence>
<dbReference type="Proteomes" id="UP001177021">
    <property type="component" value="Unassembled WGS sequence"/>
</dbReference>
<evidence type="ECO:0000313" key="1">
    <source>
        <dbReference type="EMBL" id="CAJ2647762.1"/>
    </source>
</evidence>
<name>A0ACB0JVK6_TRIPR</name>
<protein>
    <submittedName>
        <fullName evidence="1">Uncharacterized protein</fullName>
    </submittedName>
</protein>
<gene>
    <name evidence="1" type="ORF">MILVUS5_LOCUS16218</name>
</gene>
<accession>A0ACB0JVK6</accession>
<organism evidence="1 2">
    <name type="scientific">Trifolium pratense</name>
    <name type="common">Red clover</name>
    <dbReference type="NCBI Taxonomy" id="57577"/>
    <lineage>
        <taxon>Eukaryota</taxon>
        <taxon>Viridiplantae</taxon>
        <taxon>Streptophyta</taxon>
        <taxon>Embryophyta</taxon>
        <taxon>Tracheophyta</taxon>
        <taxon>Spermatophyta</taxon>
        <taxon>Magnoliopsida</taxon>
        <taxon>eudicotyledons</taxon>
        <taxon>Gunneridae</taxon>
        <taxon>Pentapetalae</taxon>
        <taxon>rosids</taxon>
        <taxon>fabids</taxon>
        <taxon>Fabales</taxon>
        <taxon>Fabaceae</taxon>
        <taxon>Papilionoideae</taxon>
        <taxon>50 kb inversion clade</taxon>
        <taxon>NPAAA clade</taxon>
        <taxon>Hologalegina</taxon>
        <taxon>IRL clade</taxon>
        <taxon>Trifolieae</taxon>
        <taxon>Trifolium</taxon>
    </lineage>
</organism>